<evidence type="ECO:0000256" key="1">
    <source>
        <dbReference type="SAM" id="Phobius"/>
    </source>
</evidence>
<dbReference type="Proteomes" id="UP000708208">
    <property type="component" value="Unassembled WGS sequence"/>
</dbReference>
<feature type="transmembrane region" description="Helical" evidence="1">
    <location>
        <begin position="6"/>
        <end position="23"/>
    </location>
</feature>
<protein>
    <submittedName>
        <fullName evidence="2">Uncharacterized protein</fullName>
    </submittedName>
</protein>
<keyword evidence="1" id="KW-0812">Transmembrane</keyword>
<organism evidence="2 3">
    <name type="scientific">Allacma fusca</name>
    <dbReference type="NCBI Taxonomy" id="39272"/>
    <lineage>
        <taxon>Eukaryota</taxon>
        <taxon>Metazoa</taxon>
        <taxon>Ecdysozoa</taxon>
        <taxon>Arthropoda</taxon>
        <taxon>Hexapoda</taxon>
        <taxon>Collembola</taxon>
        <taxon>Symphypleona</taxon>
        <taxon>Sminthuridae</taxon>
        <taxon>Allacma</taxon>
    </lineage>
</organism>
<name>A0A8J2PBF4_9HEXA</name>
<accession>A0A8J2PBF4</accession>
<reference evidence="2" key="1">
    <citation type="submission" date="2021-06" db="EMBL/GenBank/DDBJ databases">
        <authorList>
            <person name="Hodson N. C."/>
            <person name="Mongue J. A."/>
            <person name="Jaron S. K."/>
        </authorList>
    </citation>
    <scope>NUCLEOTIDE SEQUENCE</scope>
</reference>
<dbReference type="EMBL" id="CAJVCH010525136">
    <property type="protein sequence ID" value="CAG7822027.1"/>
    <property type="molecule type" value="Genomic_DNA"/>
</dbReference>
<sequence length="33" mass="3602">LSSFANLSLTSSIITVLSVRAIFDITLNKTRYG</sequence>
<feature type="non-terminal residue" evidence="2">
    <location>
        <position position="1"/>
    </location>
</feature>
<dbReference type="AlphaFoldDB" id="A0A8J2PBF4"/>
<gene>
    <name evidence="2" type="ORF">AFUS01_LOCUS32322</name>
</gene>
<keyword evidence="1" id="KW-0472">Membrane</keyword>
<keyword evidence="3" id="KW-1185">Reference proteome</keyword>
<comment type="caution">
    <text evidence="2">The sequence shown here is derived from an EMBL/GenBank/DDBJ whole genome shotgun (WGS) entry which is preliminary data.</text>
</comment>
<proteinExistence type="predicted"/>
<evidence type="ECO:0000313" key="2">
    <source>
        <dbReference type="EMBL" id="CAG7822027.1"/>
    </source>
</evidence>
<keyword evidence="1" id="KW-1133">Transmembrane helix</keyword>
<evidence type="ECO:0000313" key="3">
    <source>
        <dbReference type="Proteomes" id="UP000708208"/>
    </source>
</evidence>